<dbReference type="STRING" id="78410.A0A0P7BY68"/>
<proteinExistence type="inferred from homology"/>
<dbReference type="AlphaFoldDB" id="A0A0P7BY68"/>
<dbReference type="GO" id="GO:0004089">
    <property type="term" value="F:carbonate dehydratase activity"/>
    <property type="evidence" value="ECO:0007669"/>
    <property type="project" value="UniProtKB-UniRule"/>
</dbReference>
<dbReference type="SMART" id="SM00947">
    <property type="entry name" value="Pro_CA"/>
    <property type="match status" value="1"/>
</dbReference>
<organism evidence="6 7">
    <name type="scientific">Neonectria ditissima</name>
    <dbReference type="NCBI Taxonomy" id="78410"/>
    <lineage>
        <taxon>Eukaryota</taxon>
        <taxon>Fungi</taxon>
        <taxon>Dikarya</taxon>
        <taxon>Ascomycota</taxon>
        <taxon>Pezizomycotina</taxon>
        <taxon>Sordariomycetes</taxon>
        <taxon>Hypocreomycetidae</taxon>
        <taxon>Hypocreales</taxon>
        <taxon>Nectriaceae</taxon>
        <taxon>Neonectria</taxon>
    </lineage>
</organism>
<dbReference type="OrthoDB" id="10248475at2759"/>
<dbReference type="PANTHER" id="PTHR43175:SF3">
    <property type="entry name" value="CARBON DISULFIDE HYDROLASE"/>
    <property type="match status" value="1"/>
</dbReference>
<evidence type="ECO:0000313" key="6">
    <source>
        <dbReference type="EMBL" id="KPM46494.1"/>
    </source>
</evidence>
<reference evidence="6 7" key="1">
    <citation type="submission" date="2015-09" db="EMBL/GenBank/DDBJ databases">
        <title>Draft genome of a European isolate of the apple canker pathogen Neonectria ditissima.</title>
        <authorList>
            <person name="Gomez-Cortecero A."/>
            <person name="Harrison R.J."/>
            <person name="Armitage A.D."/>
        </authorList>
    </citation>
    <scope>NUCLEOTIDE SEQUENCE [LARGE SCALE GENOMIC DNA]</scope>
    <source>
        <strain evidence="6 7">R09/05</strain>
    </source>
</reference>
<dbReference type="Gene3D" id="3.40.1050.10">
    <property type="entry name" value="Carbonic anhydrase"/>
    <property type="match status" value="1"/>
</dbReference>
<dbReference type="EC" id="4.2.1.1" evidence="5"/>
<comment type="function">
    <text evidence="5">Reversible hydration of carbon dioxide.</text>
</comment>
<evidence type="ECO:0000256" key="5">
    <source>
        <dbReference type="RuleBase" id="RU003956"/>
    </source>
</evidence>
<dbReference type="PANTHER" id="PTHR43175">
    <property type="entry name" value="CARBONIC ANHYDRASE"/>
    <property type="match status" value="1"/>
</dbReference>
<name>A0A0P7BY68_9HYPO</name>
<feature type="binding site" evidence="4">
    <location>
        <position position="92"/>
    </location>
    <ligand>
        <name>Zn(2+)</name>
        <dbReference type="ChEBI" id="CHEBI:29105"/>
    </ligand>
</feature>
<dbReference type="GO" id="GO:0008270">
    <property type="term" value="F:zinc ion binding"/>
    <property type="evidence" value="ECO:0007669"/>
    <property type="project" value="UniProtKB-UniRule"/>
</dbReference>
<feature type="binding site" evidence="4">
    <location>
        <position position="40"/>
    </location>
    <ligand>
        <name>Zn(2+)</name>
        <dbReference type="ChEBI" id="CHEBI:29105"/>
    </ligand>
</feature>
<dbReference type="Proteomes" id="UP000050424">
    <property type="component" value="Unassembled WGS sequence"/>
</dbReference>
<dbReference type="SUPFAM" id="SSF53056">
    <property type="entry name" value="beta-carbonic anhydrase, cab"/>
    <property type="match status" value="1"/>
</dbReference>
<protein>
    <recommendedName>
        <fullName evidence="5">Carbonic anhydrase</fullName>
        <ecNumber evidence="5">4.2.1.1</ecNumber>
    </recommendedName>
    <alternativeName>
        <fullName evidence="5">Carbonate dehydratase</fullName>
    </alternativeName>
</protein>
<keyword evidence="3 4" id="KW-0862">Zinc</keyword>
<comment type="similarity">
    <text evidence="1 5">Belongs to the beta-class carbonic anhydrase family.</text>
</comment>
<evidence type="ECO:0000313" key="7">
    <source>
        <dbReference type="Proteomes" id="UP000050424"/>
    </source>
</evidence>
<evidence type="ECO:0000256" key="4">
    <source>
        <dbReference type="PIRSR" id="PIRSR601765-1"/>
    </source>
</evidence>
<keyword evidence="7" id="KW-1185">Reference proteome</keyword>
<evidence type="ECO:0000256" key="3">
    <source>
        <dbReference type="ARBA" id="ARBA00022833"/>
    </source>
</evidence>
<dbReference type="EMBL" id="LKCW01000001">
    <property type="protein sequence ID" value="KPM46494.1"/>
    <property type="molecule type" value="Genomic_DNA"/>
</dbReference>
<comment type="cofactor">
    <cofactor evidence="4">
        <name>Zn(2+)</name>
        <dbReference type="ChEBI" id="CHEBI:29105"/>
    </cofactor>
    <text evidence="4">Binds 1 zinc ion per subunit.</text>
</comment>
<feature type="binding site" evidence="4">
    <location>
        <position position="42"/>
    </location>
    <ligand>
        <name>Zn(2+)</name>
        <dbReference type="ChEBI" id="CHEBI:29105"/>
    </ligand>
</feature>
<comment type="catalytic activity">
    <reaction evidence="5">
        <text>hydrogencarbonate + H(+) = CO2 + H2O</text>
        <dbReference type="Rhea" id="RHEA:10748"/>
        <dbReference type="ChEBI" id="CHEBI:15377"/>
        <dbReference type="ChEBI" id="CHEBI:15378"/>
        <dbReference type="ChEBI" id="CHEBI:16526"/>
        <dbReference type="ChEBI" id="CHEBI:17544"/>
        <dbReference type="EC" id="4.2.1.1"/>
    </reaction>
</comment>
<accession>A0A0P7BY68</accession>
<dbReference type="Pfam" id="PF00484">
    <property type="entry name" value="Pro_CA"/>
    <property type="match status" value="1"/>
</dbReference>
<feature type="binding site" evidence="4">
    <location>
        <position position="95"/>
    </location>
    <ligand>
        <name>Zn(2+)</name>
        <dbReference type="ChEBI" id="CHEBI:29105"/>
    </ligand>
</feature>
<keyword evidence="2 4" id="KW-0479">Metal-binding</keyword>
<keyword evidence="5" id="KW-0456">Lyase</keyword>
<comment type="caution">
    <text evidence="6">The sequence shown here is derived from an EMBL/GenBank/DDBJ whole genome shotgun (WGS) entry which is preliminary data.</text>
</comment>
<evidence type="ECO:0000256" key="1">
    <source>
        <dbReference type="ARBA" id="ARBA00006217"/>
    </source>
</evidence>
<evidence type="ECO:0000256" key="2">
    <source>
        <dbReference type="ARBA" id="ARBA00022723"/>
    </source>
</evidence>
<dbReference type="InterPro" id="IPR036874">
    <property type="entry name" value="Carbonic_anhydrase_sf"/>
</dbReference>
<gene>
    <name evidence="6" type="ORF">AK830_g195</name>
</gene>
<dbReference type="InterPro" id="IPR001765">
    <property type="entry name" value="Carbonic_anhydrase"/>
</dbReference>
<dbReference type="CDD" id="cd03379">
    <property type="entry name" value="beta_CA_cladeD"/>
    <property type="match status" value="1"/>
</dbReference>
<sequence>MSFVRSVVPEFEAANHKYAAHFNEGNLPLPPGRKVAVVACMDARLDPAKVLGLQEGDAHVIRNAGGRTIDAVRSLVISQQLLGTREIVIIHHTDCGMLTFSDAEIKTKIRHELKEDADHIAFLPFGDIKQSILDDIAVLKKNPLVLDVPITGYIYDVKTGEIAKVEE</sequence>